<dbReference type="Proteomes" id="UP000034275">
    <property type="component" value="Unassembled WGS sequence"/>
</dbReference>
<name>A0A0G0XQT0_9BACT</name>
<evidence type="ECO:0000313" key="2">
    <source>
        <dbReference type="Proteomes" id="UP000034275"/>
    </source>
</evidence>
<organism evidence="1 2">
    <name type="scientific">Candidatus Woesebacteria bacterium GW2011_GWD1_41_12</name>
    <dbReference type="NCBI Taxonomy" id="1618593"/>
    <lineage>
        <taxon>Bacteria</taxon>
        <taxon>Candidatus Woeseibacteriota</taxon>
    </lineage>
</organism>
<evidence type="ECO:0008006" key="3">
    <source>
        <dbReference type="Google" id="ProtNLM"/>
    </source>
</evidence>
<proteinExistence type="predicted"/>
<comment type="caution">
    <text evidence="1">The sequence shown here is derived from an EMBL/GenBank/DDBJ whole genome shotgun (WGS) entry which is preliminary data.</text>
</comment>
<accession>A0A0G0XQT0</accession>
<sequence length="143" mass="16112">MAFPGEIEDCLYERSAKLVLKSGVPEDLYSRPISQHLPLIASELIDNCVDKGAKNVFLTITPNSMVIEDDFVEQNPEKVLELLSKIKSSHKWVTTKDKQRKEAGCATDGGMGIFQTMNTLKLFEGDLNYYIVDQKIVAEVTWK</sequence>
<evidence type="ECO:0000313" key="1">
    <source>
        <dbReference type="EMBL" id="KKR90197.1"/>
    </source>
</evidence>
<gene>
    <name evidence="1" type="ORF">UU39_C0017G0001</name>
</gene>
<protein>
    <recommendedName>
        <fullName evidence="3">Histidine kinase/HSP90-like ATPase domain-containing protein</fullName>
    </recommendedName>
</protein>
<reference evidence="1 2" key="1">
    <citation type="journal article" date="2015" name="Nature">
        <title>rRNA introns, odd ribosomes, and small enigmatic genomes across a large radiation of phyla.</title>
        <authorList>
            <person name="Brown C.T."/>
            <person name="Hug L.A."/>
            <person name="Thomas B.C."/>
            <person name="Sharon I."/>
            <person name="Castelle C.J."/>
            <person name="Singh A."/>
            <person name="Wilkins M.J."/>
            <person name="Williams K.H."/>
            <person name="Banfield J.F."/>
        </authorList>
    </citation>
    <scope>NUCLEOTIDE SEQUENCE [LARGE SCALE GENOMIC DNA]</scope>
</reference>
<dbReference type="EMBL" id="LCAL01000017">
    <property type="protein sequence ID" value="KKR90197.1"/>
    <property type="molecule type" value="Genomic_DNA"/>
</dbReference>
<dbReference type="AlphaFoldDB" id="A0A0G0XQT0"/>